<organism evidence="6 7">
    <name type="scientific">Chloracidobacterium validum</name>
    <dbReference type="NCBI Taxonomy" id="2821543"/>
    <lineage>
        <taxon>Bacteria</taxon>
        <taxon>Pseudomonadati</taxon>
        <taxon>Acidobacteriota</taxon>
        <taxon>Terriglobia</taxon>
        <taxon>Terriglobales</taxon>
        <taxon>Acidobacteriaceae</taxon>
        <taxon>Chloracidobacterium</taxon>
    </lineage>
</organism>
<dbReference type="PANTHER" id="PTHR10098:SF108">
    <property type="entry name" value="TETRATRICOPEPTIDE REPEAT PROTEIN 28"/>
    <property type="match status" value="1"/>
</dbReference>
<keyword evidence="2" id="KW-0175">Coiled coil</keyword>
<name>A0ABX8B8I7_9BACT</name>
<dbReference type="InterPro" id="IPR019734">
    <property type="entry name" value="TPR_rpt"/>
</dbReference>
<dbReference type="InterPro" id="IPR011990">
    <property type="entry name" value="TPR-like_helical_dom_sf"/>
</dbReference>
<protein>
    <submittedName>
        <fullName evidence="6">CHAT domain-containing protein</fullName>
    </submittedName>
</protein>
<evidence type="ECO:0000256" key="3">
    <source>
        <dbReference type="SAM" id="SignalP"/>
    </source>
</evidence>
<dbReference type="Proteomes" id="UP000676506">
    <property type="component" value="Chromosome 1"/>
</dbReference>
<feature type="repeat" description="TPR" evidence="1">
    <location>
        <begin position="231"/>
        <end position="264"/>
    </location>
</feature>
<sequence length="1043" mass="115910">MRLLSLRAALCGLWLLTIPSISLGQTADAPPKAKQLTRGVVIEGRIQASETHRFSVALNADEVAVVKLNQIETPLNVAVFCGTERHYERLAGWDGKLRTRPIILGAEQPTTYVLALTPPDAKQAGRYSITLEAQRPATAADRRRLAAFTLFQTAQQTRRQQRTKEALQTALEQFQQALANYEAAEDNDGASETLTTLGLIYDNLGETQRAIECYQRALPLRRSISEPHALIQLLNNLGRAYDNAGEKRQAVATYRQAVGLVEAIQDPETIAVLYTNLGYTLDILGEKQEALDLLERAITLARQVGCTDCEGDALNNQGLVYESLGSLARAREHIERAVAVYRQLNNRRSLAIALTNLARVQSKQGELELARRTLEEALPLRRAVGDKRGEAYTLTGLGSIHVAQQQPEPGLRYFDQALSLRRETGDRRGEAITLASIAQTQLLLGRPGPAETTFEQTLDIFQAISDRNSTSTILYWLAKLRRDAGDLTAARDRIEQSITIAESLRTKVASQELRSAYFASIKDYYDLYIDILMQLHRRQPTAGFDAQALQVAERARARTLLDLLTEANATVRQGADPELLARERDLQSRLATLTDRLTILMVRNAPEPQRQALRQDLAHLAEDLARVRQTIRERNPRYADLTQPTPPTVAELQQQCRDADTTLLFYSLGETRSYAWAVTRQGLRSFELLPRHTINAAAQLFWRVCQQPTTDPTADGAALARLILAPLGRALDTKRLVIVPDEGLHYTPFAALPDPLRPGHQLVERCELINLPSATALLAQRRHRVERPAPHGEVAILADPVFDLDDPRLSHSRTTNPQPDQTREIGLKLAGDRLKQAAQHVELLPDDTAELTIPRLPGTRREADAITACFPTSRRLRLTDFDANREALLAGEAAKYRILHIASHGLMDNEQPELSSLILSRFAPDGRPQEGTVGLADIFNLPLAAELVVLSACKTGLGAYVRGEGLVGLTRGFMYAGAPQVVVSLWSISDRATARLMTDFYRALQRKQPTAGALRAAQLSLLRDTNYRHPFFWAAFQLQGEWQ</sequence>
<evidence type="ECO:0000313" key="6">
    <source>
        <dbReference type="EMBL" id="QUW01865.1"/>
    </source>
</evidence>
<dbReference type="Gene3D" id="1.25.40.10">
    <property type="entry name" value="Tetratricopeptide repeat domain"/>
    <property type="match status" value="2"/>
</dbReference>
<dbReference type="PANTHER" id="PTHR10098">
    <property type="entry name" value="RAPSYN-RELATED"/>
    <property type="match status" value="1"/>
</dbReference>
<proteinExistence type="predicted"/>
<keyword evidence="3" id="KW-0732">Signal</keyword>
<dbReference type="Pfam" id="PF12770">
    <property type="entry name" value="CHAT"/>
    <property type="match status" value="1"/>
</dbReference>
<feature type="repeat" description="TPR" evidence="1">
    <location>
        <begin position="271"/>
        <end position="304"/>
    </location>
</feature>
<accession>A0ABX8B8I7</accession>
<keyword evidence="1" id="KW-0802">TPR repeat</keyword>
<evidence type="ECO:0000259" key="4">
    <source>
        <dbReference type="Pfam" id="PF12770"/>
    </source>
</evidence>
<feature type="domain" description="MalT-like TPR region" evidence="5">
    <location>
        <begin position="197"/>
        <end position="379"/>
    </location>
</feature>
<dbReference type="EMBL" id="CP072648">
    <property type="protein sequence ID" value="QUW01865.1"/>
    <property type="molecule type" value="Genomic_DNA"/>
</dbReference>
<dbReference type="Pfam" id="PF17874">
    <property type="entry name" value="TPR_MalT"/>
    <property type="match status" value="1"/>
</dbReference>
<dbReference type="InterPro" id="IPR024983">
    <property type="entry name" value="CHAT_dom"/>
</dbReference>
<feature type="signal peptide" evidence="3">
    <location>
        <begin position="1"/>
        <end position="24"/>
    </location>
</feature>
<evidence type="ECO:0000256" key="1">
    <source>
        <dbReference type="PROSITE-ProRule" id="PRU00339"/>
    </source>
</evidence>
<evidence type="ECO:0000313" key="7">
    <source>
        <dbReference type="Proteomes" id="UP000676506"/>
    </source>
</evidence>
<feature type="repeat" description="TPR" evidence="1">
    <location>
        <begin position="191"/>
        <end position="224"/>
    </location>
</feature>
<dbReference type="InterPro" id="IPR041617">
    <property type="entry name" value="TPR_MalT"/>
</dbReference>
<dbReference type="Pfam" id="PF13424">
    <property type="entry name" value="TPR_12"/>
    <property type="match status" value="1"/>
</dbReference>
<gene>
    <name evidence="6" type="ORF">J8C06_05645</name>
</gene>
<reference evidence="6 7" key="1">
    <citation type="submission" date="2021-03" db="EMBL/GenBank/DDBJ databases">
        <title>Genomic and phenotypic characterization of Chloracidobacterium isolates provides evidence for multiple species.</title>
        <authorList>
            <person name="Saini M.K."/>
            <person name="Costas A.M.G."/>
            <person name="Tank M."/>
            <person name="Bryant D.A."/>
        </authorList>
    </citation>
    <scope>NUCLEOTIDE SEQUENCE [LARGE SCALE GENOMIC DNA]</scope>
    <source>
        <strain evidence="6 7">BV2-C</strain>
    </source>
</reference>
<keyword evidence="7" id="KW-1185">Reference proteome</keyword>
<dbReference type="RefSeq" id="WP_211427757.1">
    <property type="nucleotide sequence ID" value="NZ_CP072648.1"/>
</dbReference>
<feature type="chain" id="PRO_5045226629" evidence="3">
    <location>
        <begin position="25"/>
        <end position="1043"/>
    </location>
</feature>
<dbReference type="PROSITE" id="PS50005">
    <property type="entry name" value="TPR"/>
    <property type="match status" value="3"/>
</dbReference>
<dbReference type="SUPFAM" id="SSF48452">
    <property type="entry name" value="TPR-like"/>
    <property type="match status" value="2"/>
</dbReference>
<evidence type="ECO:0000259" key="5">
    <source>
        <dbReference type="Pfam" id="PF17874"/>
    </source>
</evidence>
<feature type="domain" description="CHAT" evidence="4">
    <location>
        <begin position="715"/>
        <end position="1040"/>
    </location>
</feature>
<feature type="coiled-coil region" evidence="2">
    <location>
        <begin position="157"/>
        <end position="187"/>
    </location>
</feature>
<evidence type="ECO:0000256" key="2">
    <source>
        <dbReference type="SAM" id="Coils"/>
    </source>
</evidence>
<dbReference type="SMART" id="SM00028">
    <property type="entry name" value="TPR"/>
    <property type="match status" value="8"/>
</dbReference>